<dbReference type="InterPro" id="IPR050700">
    <property type="entry name" value="YIM1/Zinc_Alcohol_DH_Fams"/>
</dbReference>
<name>A0A0R2CT27_9LACO</name>
<keyword evidence="4" id="KW-1185">Reference proteome</keyword>
<dbReference type="Proteomes" id="UP000051256">
    <property type="component" value="Unassembled WGS sequence"/>
</dbReference>
<dbReference type="InterPro" id="IPR011032">
    <property type="entry name" value="GroES-like_sf"/>
</dbReference>
<accession>A0A0R2CT27</accession>
<feature type="region of interest" description="Disordered" evidence="1">
    <location>
        <begin position="333"/>
        <end position="373"/>
    </location>
</feature>
<dbReference type="STRING" id="1423802.FC56_GL001142"/>
<comment type="caution">
    <text evidence="3">The sequence shown here is derived from an EMBL/GenBank/DDBJ whole genome shotgun (WGS) entry which is preliminary data.</text>
</comment>
<dbReference type="GO" id="GO:0016491">
    <property type="term" value="F:oxidoreductase activity"/>
    <property type="evidence" value="ECO:0007669"/>
    <property type="project" value="InterPro"/>
</dbReference>
<dbReference type="SMART" id="SM00829">
    <property type="entry name" value="PKS_ER"/>
    <property type="match status" value="1"/>
</dbReference>
<organism evidence="3 4">
    <name type="scientific">Lentilactobacillus senioris DSM 24302 = JCM 17472</name>
    <dbReference type="NCBI Taxonomy" id="1423802"/>
    <lineage>
        <taxon>Bacteria</taxon>
        <taxon>Bacillati</taxon>
        <taxon>Bacillota</taxon>
        <taxon>Bacilli</taxon>
        <taxon>Lactobacillales</taxon>
        <taxon>Lactobacillaceae</taxon>
        <taxon>Lentilactobacillus</taxon>
    </lineage>
</organism>
<dbReference type="InterPro" id="IPR013154">
    <property type="entry name" value="ADH-like_N"/>
</dbReference>
<dbReference type="InterPro" id="IPR036291">
    <property type="entry name" value="NAD(P)-bd_dom_sf"/>
</dbReference>
<dbReference type="SUPFAM" id="SSF50129">
    <property type="entry name" value="GroES-like"/>
    <property type="match status" value="1"/>
</dbReference>
<dbReference type="Gene3D" id="3.90.180.10">
    <property type="entry name" value="Medium-chain alcohol dehydrogenases, catalytic domain"/>
    <property type="match status" value="1"/>
</dbReference>
<dbReference type="InterPro" id="IPR020843">
    <property type="entry name" value="ER"/>
</dbReference>
<reference evidence="3 4" key="1">
    <citation type="journal article" date="2015" name="Genome Announc.">
        <title>Expanding the biotechnology potential of lactobacilli through comparative genomics of 213 strains and associated genera.</title>
        <authorList>
            <person name="Sun Z."/>
            <person name="Harris H.M."/>
            <person name="McCann A."/>
            <person name="Guo C."/>
            <person name="Argimon S."/>
            <person name="Zhang W."/>
            <person name="Yang X."/>
            <person name="Jeffery I.B."/>
            <person name="Cooney J.C."/>
            <person name="Kagawa T.F."/>
            <person name="Liu W."/>
            <person name="Song Y."/>
            <person name="Salvetti E."/>
            <person name="Wrobel A."/>
            <person name="Rasinkangas P."/>
            <person name="Parkhill J."/>
            <person name="Rea M.C."/>
            <person name="O'Sullivan O."/>
            <person name="Ritari J."/>
            <person name="Douillard F.P."/>
            <person name="Paul Ross R."/>
            <person name="Yang R."/>
            <person name="Briner A.E."/>
            <person name="Felis G.E."/>
            <person name="de Vos W.M."/>
            <person name="Barrangou R."/>
            <person name="Klaenhammer T.R."/>
            <person name="Caufield P.W."/>
            <person name="Cui Y."/>
            <person name="Zhang H."/>
            <person name="O'Toole P.W."/>
        </authorList>
    </citation>
    <scope>NUCLEOTIDE SEQUENCE [LARGE SCALE GENOMIC DNA]</scope>
    <source>
        <strain evidence="3 4">DSM 24302</strain>
    </source>
</reference>
<proteinExistence type="predicted"/>
<gene>
    <name evidence="3" type="ORF">FC56_GL001142</name>
</gene>
<dbReference type="Pfam" id="PF13602">
    <property type="entry name" value="ADH_zinc_N_2"/>
    <property type="match status" value="1"/>
</dbReference>
<feature type="domain" description="Enoyl reductase (ER)" evidence="2">
    <location>
        <begin position="15"/>
        <end position="331"/>
    </location>
</feature>
<dbReference type="Gene3D" id="3.40.50.720">
    <property type="entry name" value="NAD(P)-binding Rossmann-like Domain"/>
    <property type="match status" value="1"/>
</dbReference>
<dbReference type="PANTHER" id="PTHR11695">
    <property type="entry name" value="ALCOHOL DEHYDROGENASE RELATED"/>
    <property type="match status" value="1"/>
</dbReference>
<dbReference type="SUPFAM" id="SSF51735">
    <property type="entry name" value="NAD(P)-binding Rossmann-fold domains"/>
    <property type="match status" value="1"/>
</dbReference>
<evidence type="ECO:0000259" key="2">
    <source>
        <dbReference type="SMART" id="SM00829"/>
    </source>
</evidence>
<evidence type="ECO:0000313" key="4">
    <source>
        <dbReference type="Proteomes" id="UP000051256"/>
    </source>
</evidence>
<protein>
    <submittedName>
        <fullName evidence="3">Oxidoreductase zinc-binding protein</fullName>
    </submittedName>
</protein>
<dbReference type="PATRIC" id="fig|1423802.4.peg.1158"/>
<dbReference type="AlphaFoldDB" id="A0A0R2CT27"/>
<dbReference type="CDD" id="cd05289">
    <property type="entry name" value="MDR_like_2"/>
    <property type="match status" value="1"/>
</dbReference>
<evidence type="ECO:0000256" key="1">
    <source>
        <dbReference type="SAM" id="MobiDB-lite"/>
    </source>
</evidence>
<evidence type="ECO:0000313" key="3">
    <source>
        <dbReference type="EMBL" id="KRM94194.1"/>
    </source>
</evidence>
<dbReference type="RefSeq" id="WP_056977283.1">
    <property type="nucleotide sequence ID" value="NZ_AYZR01000004.1"/>
</dbReference>
<sequence length="373" mass="41497">MKAAQIKRYTHRIKANIVDVDIPALRLNEILVKVVCAGVNPLDVMDMTGQFKLIQKFPMPLKLGNEFSGVVEKVGQQVTDFKKGDNVYGLLPMNRLGSFAEYVVINERDLAPMPANVTFQHAATVPLDAMTAVQAVMEEMSAQAGQKLFMPLGNDGLINLVLPLAKRLGVEVNVAGDSRLKEPLLAAGVTQFIDMAEENYWEVAPKSDMIIDTIGSSEFRHELAVVKAGGQIVSLRMNPNENFAVEHGMRPDKRVLFSVMGAKYDRLAKEQNARYRFLFVRSDGKRLREITKRIQREGFNPIIDPHEFDLDHINDALQLVAKGTTLGKVLVNVSQPKPKDNPPKETMEEEKPVVESEEPVVVTPDSATELPEK</sequence>
<dbReference type="Pfam" id="PF08240">
    <property type="entry name" value="ADH_N"/>
    <property type="match status" value="1"/>
</dbReference>
<dbReference type="PANTHER" id="PTHR11695:SF294">
    <property type="entry name" value="RETICULON-4-INTERACTING PROTEIN 1, MITOCHONDRIAL"/>
    <property type="match status" value="1"/>
</dbReference>
<dbReference type="EMBL" id="AYZR01000004">
    <property type="protein sequence ID" value="KRM94194.1"/>
    <property type="molecule type" value="Genomic_DNA"/>
</dbReference>
<feature type="compositionally biased region" description="Basic and acidic residues" evidence="1">
    <location>
        <begin position="337"/>
        <end position="354"/>
    </location>
</feature>